<dbReference type="GO" id="GO:0004190">
    <property type="term" value="F:aspartic-type endopeptidase activity"/>
    <property type="evidence" value="ECO:0007669"/>
    <property type="project" value="InterPro"/>
</dbReference>
<dbReference type="OrthoDB" id="7591823at2"/>
<sequence length="103" mass="11190">MTLAADAAYLPYAKFKGTDDHLLRNLVSPEDGEGIGVQLEAMLSYAVTDDFSLGVGGRYWSMWTTSGDTNFGGTGEIIPMRYAAEQAHLLVQGSYKFGFGVRD</sequence>
<dbReference type="SUPFAM" id="SSF69917">
    <property type="entry name" value="OMPT-like"/>
    <property type="match status" value="1"/>
</dbReference>
<dbReference type="InterPro" id="IPR020080">
    <property type="entry name" value="OM_adhesin/peptidase_omptin"/>
</dbReference>
<keyword evidence="2" id="KW-1185">Reference proteome</keyword>
<proteinExistence type="predicted"/>
<evidence type="ECO:0000313" key="1">
    <source>
        <dbReference type="EMBL" id="ODS03560.1"/>
    </source>
</evidence>
<dbReference type="InterPro" id="IPR053724">
    <property type="entry name" value="OMP_A26_sf"/>
</dbReference>
<dbReference type="AlphaFoldDB" id="A0A1E3WCU0"/>
<accession>A0A1E3WCU0</accession>
<dbReference type="Proteomes" id="UP000095042">
    <property type="component" value="Unassembled WGS sequence"/>
</dbReference>
<name>A0A1E3WCU0_9HYPH</name>
<dbReference type="Gene3D" id="2.40.128.90">
    <property type="entry name" value="OMPT-like"/>
    <property type="match status" value="1"/>
</dbReference>
<evidence type="ECO:0000313" key="2">
    <source>
        <dbReference type="Proteomes" id="UP000095042"/>
    </source>
</evidence>
<organism evidence="1 2">
    <name type="scientific">Methyloceanibacter marginalis</name>
    <dbReference type="NCBI Taxonomy" id="1774971"/>
    <lineage>
        <taxon>Bacteria</taxon>
        <taxon>Pseudomonadati</taxon>
        <taxon>Pseudomonadota</taxon>
        <taxon>Alphaproteobacteria</taxon>
        <taxon>Hyphomicrobiales</taxon>
        <taxon>Hyphomicrobiaceae</taxon>
        <taxon>Methyloceanibacter</taxon>
    </lineage>
</organism>
<protein>
    <submittedName>
        <fullName evidence="1">Uncharacterized protein</fullName>
    </submittedName>
</protein>
<dbReference type="RefSeq" id="WP_069623233.1">
    <property type="nucleotide sequence ID" value="NZ_LPWD01000090.1"/>
</dbReference>
<comment type="caution">
    <text evidence="1">The sequence shown here is derived from an EMBL/GenBank/DDBJ whole genome shotgun (WGS) entry which is preliminary data.</text>
</comment>
<gene>
    <name evidence="1" type="ORF">AUC71_00750</name>
</gene>
<reference evidence="1 2" key="1">
    <citation type="journal article" date="2016" name="Environ. Microbiol.">
        <title>New Methyloceanibacter diversity from North Sea sediments includes methanotroph containing solely the soluble methane monooxygenase.</title>
        <authorList>
            <person name="Vekeman B."/>
            <person name="Kerckhof F.M."/>
            <person name="Cremers G."/>
            <person name="de Vos P."/>
            <person name="Vandamme P."/>
            <person name="Boon N."/>
            <person name="Op den Camp H.J."/>
            <person name="Heylen K."/>
        </authorList>
    </citation>
    <scope>NUCLEOTIDE SEQUENCE [LARGE SCALE GENOMIC DNA]</scope>
    <source>
        <strain evidence="1 2">R-67177</strain>
    </source>
</reference>
<dbReference type="EMBL" id="LPWD01000090">
    <property type="protein sequence ID" value="ODS03560.1"/>
    <property type="molecule type" value="Genomic_DNA"/>
</dbReference>